<dbReference type="EMBL" id="MN310372">
    <property type="protein sequence ID" value="QFX76670.1"/>
    <property type="molecule type" value="Genomic_DNA"/>
</dbReference>
<name>A0A6B7PWH7_PSEPU</name>
<accession>A0A6B7PWH7</accession>
<dbReference type="AlphaFoldDB" id="A0A6B7PWH7"/>
<proteinExistence type="predicted"/>
<reference evidence="1" key="1">
    <citation type="submission" date="2019-08" db="EMBL/GenBank/DDBJ databases">
        <authorList>
            <person name="Zhou D."/>
            <person name="Chen F."/>
        </authorList>
    </citation>
    <scope>NUCLEOTIDE SEQUENCE</scope>
    <source>
        <strain evidence="1">150716811</strain>
        <plasmid evidence="1">p716811-VIM</plasmid>
    </source>
</reference>
<sequence>MTLVVKSWDTSRTFQMGPDRNKMTIDLVRGGRTLQSYTDFYDD</sequence>
<keyword evidence="1" id="KW-0614">Plasmid</keyword>
<organism evidence="1">
    <name type="scientific">Pseudomonas putida</name>
    <name type="common">Arthrobacter siderocapsulatus</name>
    <dbReference type="NCBI Taxonomy" id="303"/>
    <lineage>
        <taxon>Bacteria</taxon>
        <taxon>Pseudomonadati</taxon>
        <taxon>Pseudomonadota</taxon>
        <taxon>Gammaproteobacteria</taxon>
        <taxon>Pseudomonadales</taxon>
        <taxon>Pseudomonadaceae</taxon>
        <taxon>Pseudomonas</taxon>
    </lineage>
</organism>
<geneLocation type="plasmid" evidence="1">
    <name>p716811-VIM</name>
</geneLocation>
<evidence type="ECO:0000313" key="1">
    <source>
        <dbReference type="EMBL" id="QFX76670.1"/>
    </source>
</evidence>
<protein>
    <submittedName>
        <fullName evidence="1">Uncharacterized protein</fullName>
    </submittedName>
</protein>